<reference evidence="2 3" key="1">
    <citation type="journal article" date="2017" name="Nat. Ecol. Evol.">
        <title>Scallop genome provides insights into evolution of bilaterian karyotype and development.</title>
        <authorList>
            <person name="Wang S."/>
            <person name="Zhang J."/>
            <person name="Jiao W."/>
            <person name="Li J."/>
            <person name="Xun X."/>
            <person name="Sun Y."/>
            <person name="Guo X."/>
            <person name="Huan P."/>
            <person name="Dong B."/>
            <person name="Zhang L."/>
            <person name="Hu X."/>
            <person name="Sun X."/>
            <person name="Wang J."/>
            <person name="Zhao C."/>
            <person name="Wang Y."/>
            <person name="Wang D."/>
            <person name="Huang X."/>
            <person name="Wang R."/>
            <person name="Lv J."/>
            <person name="Li Y."/>
            <person name="Zhang Z."/>
            <person name="Liu B."/>
            <person name="Lu W."/>
            <person name="Hui Y."/>
            <person name="Liang J."/>
            <person name="Zhou Z."/>
            <person name="Hou R."/>
            <person name="Li X."/>
            <person name="Liu Y."/>
            <person name="Li H."/>
            <person name="Ning X."/>
            <person name="Lin Y."/>
            <person name="Zhao L."/>
            <person name="Xing Q."/>
            <person name="Dou J."/>
            <person name="Li Y."/>
            <person name="Mao J."/>
            <person name="Guo H."/>
            <person name="Dou H."/>
            <person name="Li T."/>
            <person name="Mu C."/>
            <person name="Jiang W."/>
            <person name="Fu Q."/>
            <person name="Fu X."/>
            <person name="Miao Y."/>
            <person name="Liu J."/>
            <person name="Yu Q."/>
            <person name="Li R."/>
            <person name="Liao H."/>
            <person name="Li X."/>
            <person name="Kong Y."/>
            <person name="Jiang Z."/>
            <person name="Chourrout D."/>
            <person name="Li R."/>
            <person name="Bao Z."/>
        </authorList>
    </citation>
    <scope>NUCLEOTIDE SEQUENCE [LARGE SCALE GENOMIC DNA]</scope>
    <source>
        <strain evidence="2 3">PY_sf001</strain>
    </source>
</reference>
<evidence type="ECO:0008006" key="4">
    <source>
        <dbReference type="Google" id="ProtNLM"/>
    </source>
</evidence>
<dbReference type="Gene3D" id="2.60.40.1900">
    <property type="entry name" value="Beta-microseminoprotein (PSP94) domain"/>
    <property type="match status" value="1"/>
</dbReference>
<evidence type="ECO:0000313" key="3">
    <source>
        <dbReference type="Proteomes" id="UP000242188"/>
    </source>
</evidence>
<evidence type="ECO:0000256" key="1">
    <source>
        <dbReference type="SAM" id="SignalP"/>
    </source>
</evidence>
<dbReference type="EMBL" id="NEDP02005494">
    <property type="protein sequence ID" value="OWF39964.1"/>
    <property type="molecule type" value="Genomic_DNA"/>
</dbReference>
<organism evidence="2 3">
    <name type="scientific">Mizuhopecten yessoensis</name>
    <name type="common">Japanese scallop</name>
    <name type="synonym">Patinopecten yessoensis</name>
    <dbReference type="NCBI Taxonomy" id="6573"/>
    <lineage>
        <taxon>Eukaryota</taxon>
        <taxon>Metazoa</taxon>
        <taxon>Spiralia</taxon>
        <taxon>Lophotrochozoa</taxon>
        <taxon>Mollusca</taxon>
        <taxon>Bivalvia</taxon>
        <taxon>Autobranchia</taxon>
        <taxon>Pteriomorphia</taxon>
        <taxon>Pectinida</taxon>
        <taxon>Pectinoidea</taxon>
        <taxon>Pectinidae</taxon>
        <taxon>Mizuhopecten</taxon>
    </lineage>
</organism>
<dbReference type="AlphaFoldDB" id="A0A210PU44"/>
<feature type="chain" id="PRO_5012194183" description="Beta-microseminoprotein" evidence="1">
    <location>
        <begin position="19"/>
        <end position="168"/>
    </location>
</feature>
<protein>
    <recommendedName>
        <fullName evidence="4">Beta-microseminoprotein</fullName>
    </recommendedName>
</protein>
<evidence type="ECO:0000313" key="2">
    <source>
        <dbReference type="EMBL" id="OWF39964.1"/>
    </source>
</evidence>
<comment type="caution">
    <text evidence="2">The sequence shown here is derived from an EMBL/GenBank/DDBJ whole genome shotgun (WGS) entry which is preliminary data.</text>
</comment>
<feature type="signal peptide" evidence="1">
    <location>
        <begin position="1"/>
        <end position="18"/>
    </location>
</feature>
<keyword evidence="1" id="KW-0732">Signal</keyword>
<proteinExistence type="predicted"/>
<gene>
    <name evidence="2" type="ORF">KP79_PYT04296</name>
</gene>
<dbReference type="Proteomes" id="UP000242188">
    <property type="component" value="Unassembled WGS sequence"/>
</dbReference>
<sequence>MALTWTLFLLGIFPLVKGYCFTRYGRVDETVSGRQIPVCEYNGLDILDGSSFRTAACMDCKCTNGLIECCGFGVQNETTYAPPSCTVISDGCEPLLVLKSNQTLACYTGRPIKEGPRPTGNPGTNTQFPGFNFPFPNFFPQGFYQRSQPQQDNSLSNLLLLRSLAEGI</sequence>
<keyword evidence="3" id="KW-1185">Reference proteome</keyword>
<accession>A0A210PU44</accession>
<dbReference type="OrthoDB" id="6123676at2759"/>
<name>A0A210PU44_MIZYE</name>